<dbReference type="AlphaFoldDB" id="A0A538SHA1"/>
<feature type="compositionally biased region" description="Basic and acidic residues" evidence="1">
    <location>
        <begin position="41"/>
        <end position="56"/>
    </location>
</feature>
<evidence type="ECO:0000256" key="1">
    <source>
        <dbReference type="SAM" id="MobiDB-lite"/>
    </source>
</evidence>
<proteinExistence type="predicted"/>
<evidence type="ECO:0000313" key="5">
    <source>
        <dbReference type="Proteomes" id="UP000316292"/>
    </source>
</evidence>
<evidence type="ECO:0000313" key="3">
    <source>
        <dbReference type="EMBL" id="TMQ50730.1"/>
    </source>
</evidence>
<dbReference type="EMBL" id="VBOV01000038">
    <property type="protein sequence ID" value="TMQ61243.1"/>
    <property type="molecule type" value="Genomic_DNA"/>
</dbReference>
<protein>
    <recommendedName>
        <fullName evidence="7">Twin-arginine translocation signal domain-containing protein</fullName>
    </recommendedName>
</protein>
<organism evidence="3 5">
    <name type="scientific">Eiseniibacteriota bacterium</name>
    <dbReference type="NCBI Taxonomy" id="2212470"/>
    <lineage>
        <taxon>Bacteria</taxon>
        <taxon>Candidatus Eiseniibacteriota</taxon>
    </lineage>
</organism>
<dbReference type="Proteomes" id="UP000316292">
    <property type="component" value="Unassembled WGS sequence"/>
</dbReference>
<keyword evidence="2" id="KW-0732">Signal</keyword>
<dbReference type="InterPro" id="IPR006311">
    <property type="entry name" value="TAT_signal"/>
</dbReference>
<comment type="caution">
    <text evidence="3">The sequence shown here is derived from an EMBL/GenBank/DDBJ whole genome shotgun (WGS) entry which is preliminary data.</text>
</comment>
<dbReference type="EMBL" id="VBOR01000029">
    <property type="protein sequence ID" value="TMQ50730.1"/>
    <property type="molecule type" value="Genomic_DNA"/>
</dbReference>
<evidence type="ECO:0000313" key="6">
    <source>
        <dbReference type="Proteomes" id="UP000320913"/>
    </source>
</evidence>
<dbReference type="Proteomes" id="UP000320913">
    <property type="component" value="Unassembled WGS sequence"/>
</dbReference>
<evidence type="ECO:0008006" key="7">
    <source>
        <dbReference type="Google" id="ProtNLM"/>
    </source>
</evidence>
<evidence type="ECO:0000256" key="2">
    <source>
        <dbReference type="SAM" id="SignalP"/>
    </source>
</evidence>
<feature type="chain" id="PRO_5039810569" description="Twin-arginine translocation signal domain-containing protein" evidence="2">
    <location>
        <begin position="33"/>
        <end position="98"/>
    </location>
</feature>
<feature type="region of interest" description="Disordered" evidence="1">
    <location>
        <begin position="31"/>
        <end position="56"/>
    </location>
</feature>
<sequence length="98" mass="10730">MKTSPQRMRRRRFVTLLALGGGALVSSPLSRAASALTGPEPRTREGRRAPTAAVKKEIGTQEKALAEQLKTIRGYELPPGSPMAFAFRPLKSKRGTRR</sequence>
<name>A0A538SHA1_UNCEI</name>
<evidence type="ECO:0000313" key="4">
    <source>
        <dbReference type="EMBL" id="TMQ61243.1"/>
    </source>
</evidence>
<reference evidence="5 6" key="1">
    <citation type="journal article" date="2019" name="Nat. Microbiol.">
        <title>Mediterranean grassland soil C-N compound turnover is dependent on rainfall and depth, and is mediated by genomically divergent microorganisms.</title>
        <authorList>
            <person name="Diamond S."/>
            <person name="Andeer P.F."/>
            <person name="Li Z."/>
            <person name="Crits-Christoph A."/>
            <person name="Burstein D."/>
            <person name="Anantharaman K."/>
            <person name="Lane K.R."/>
            <person name="Thomas B.C."/>
            <person name="Pan C."/>
            <person name="Northen T.R."/>
            <person name="Banfield J.F."/>
        </authorList>
    </citation>
    <scope>NUCLEOTIDE SEQUENCE [LARGE SCALE GENOMIC DNA]</scope>
    <source>
        <strain evidence="3">WS_1</strain>
        <strain evidence="4">WS_5</strain>
    </source>
</reference>
<gene>
    <name evidence="3" type="ORF">E6K71_01785</name>
    <name evidence="4" type="ORF">E6K75_01655</name>
</gene>
<dbReference type="PROSITE" id="PS51318">
    <property type="entry name" value="TAT"/>
    <property type="match status" value="1"/>
</dbReference>
<accession>A0A538SHA1</accession>
<feature type="signal peptide" evidence="2">
    <location>
        <begin position="1"/>
        <end position="32"/>
    </location>
</feature>